<protein>
    <submittedName>
        <fullName evidence="2">Uncharacterized protein</fullName>
    </submittedName>
</protein>
<name>A0A0F9EE58_9ZZZZ</name>
<reference evidence="2" key="1">
    <citation type="journal article" date="2015" name="Nature">
        <title>Complex archaea that bridge the gap between prokaryotes and eukaryotes.</title>
        <authorList>
            <person name="Spang A."/>
            <person name="Saw J.H."/>
            <person name="Jorgensen S.L."/>
            <person name="Zaremba-Niedzwiedzka K."/>
            <person name="Martijn J."/>
            <person name="Lind A.E."/>
            <person name="van Eijk R."/>
            <person name="Schleper C."/>
            <person name="Guy L."/>
            <person name="Ettema T.J."/>
        </authorList>
    </citation>
    <scope>NUCLEOTIDE SEQUENCE</scope>
</reference>
<evidence type="ECO:0000313" key="2">
    <source>
        <dbReference type="EMBL" id="KKL72358.1"/>
    </source>
</evidence>
<dbReference type="EMBL" id="LAZR01025296">
    <property type="protein sequence ID" value="KKL72358.1"/>
    <property type="molecule type" value="Genomic_DNA"/>
</dbReference>
<keyword evidence="1" id="KW-0812">Transmembrane</keyword>
<gene>
    <name evidence="2" type="ORF">LCGC14_2085730</name>
</gene>
<dbReference type="AlphaFoldDB" id="A0A0F9EE58"/>
<proteinExistence type="predicted"/>
<keyword evidence="1" id="KW-1133">Transmembrane helix</keyword>
<sequence length="198" mass="22884">MLNWLKRTALGIFIYRAITLSILANLMLYAQCDCLFLLYKVKESKMPDKGYKQTDEHRQNKCISRGYIYREEGYMTTTICQQCGIEYPIERKVLRRKSKGKYCSLTCSGKAGAEKIKIWGNIKFRAKNQHLAKAAYRAFKVAIRSGILIKRSCEACGSIIRIAGHHDDYDKPLDVKWLCPKHHGIYHFTGNLPRERNG</sequence>
<evidence type="ECO:0000256" key="1">
    <source>
        <dbReference type="SAM" id="Phobius"/>
    </source>
</evidence>
<organism evidence="2">
    <name type="scientific">marine sediment metagenome</name>
    <dbReference type="NCBI Taxonomy" id="412755"/>
    <lineage>
        <taxon>unclassified sequences</taxon>
        <taxon>metagenomes</taxon>
        <taxon>ecological metagenomes</taxon>
    </lineage>
</organism>
<accession>A0A0F9EE58</accession>
<keyword evidence="1" id="KW-0472">Membrane</keyword>
<feature type="transmembrane region" description="Helical" evidence="1">
    <location>
        <begin position="12"/>
        <end position="39"/>
    </location>
</feature>
<comment type="caution">
    <text evidence="2">The sequence shown here is derived from an EMBL/GenBank/DDBJ whole genome shotgun (WGS) entry which is preliminary data.</text>
</comment>